<feature type="signal peptide" evidence="1">
    <location>
        <begin position="1"/>
        <end position="23"/>
    </location>
</feature>
<name>A0A4S2LZ36_OPIFE</name>
<protein>
    <submittedName>
        <fullName evidence="2">Uncharacterized protein</fullName>
    </submittedName>
</protein>
<sequence length="106" mass="11779">MSRLTAICLQLFVIYHFYDAIDSKPTPKPVDYVKCFNRCEPKSGKPLEMLTNKGCVASNARTEIHGRSNITLNCTVLFGEGKLQVLNASKNLPKTYTTQTLPTLGL</sequence>
<evidence type="ECO:0000313" key="2">
    <source>
        <dbReference type="EMBL" id="TGZ69200.1"/>
    </source>
</evidence>
<organism evidence="2 3">
    <name type="scientific">Opisthorchis felineus</name>
    <dbReference type="NCBI Taxonomy" id="147828"/>
    <lineage>
        <taxon>Eukaryota</taxon>
        <taxon>Metazoa</taxon>
        <taxon>Spiralia</taxon>
        <taxon>Lophotrochozoa</taxon>
        <taxon>Platyhelminthes</taxon>
        <taxon>Trematoda</taxon>
        <taxon>Digenea</taxon>
        <taxon>Opisthorchiida</taxon>
        <taxon>Opisthorchiata</taxon>
        <taxon>Opisthorchiidae</taxon>
        <taxon>Opisthorchis</taxon>
    </lineage>
</organism>
<evidence type="ECO:0000256" key="1">
    <source>
        <dbReference type="SAM" id="SignalP"/>
    </source>
</evidence>
<dbReference type="AlphaFoldDB" id="A0A4S2LZ36"/>
<dbReference type="EMBL" id="SJOL01006176">
    <property type="protein sequence ID" value="TGZ69200.1"/>
    <property type="molecule type" value="Genomic_DNA"/>
</dbReference>
<comment type="caution">
    <text evidence="2">The sequence shown here is derived from an EMBL/GenBank/DDBJ whole genome shotgun (WGS) entry which is preliminary data.</text>
</comment>
<keyword evidence="3" id="KW-1185">Reference proteome</keyword>
<accession>A0A4S2LZ36</accession>
<dbReference type="Proteomes" id="UP000308267">
    <property type="component" value="Unassembled WGS sequence"/>
</dbReference>
<proteinExistence type="predicted"/>
<gene>
    <name evidence="2" type="ORF">CRM22_003870</name>
</gene>
<keyword evidence="1" id="KW-0732">Signal</keyword>
<reference evidence="2 3" key="1">
    <citation type="journal article" date="2019" name="BMC Genomics">
        <title>New insights from Opisthorchis felineus genome: update on genomics of the epidemiologically important liver flukes.</title>
        <authorList>
            <person name="Ershov N.I."/>
            <person name="Mordvinov V.A."/>
            <person name="Prokhortchouk E.B."/>
            <person name="Pakharukova M.Y."/>
            <person name="Gunbin K.V."/>
            <person name="Ustyantsev K."/>
            <person name="Genaev M.A."/>
            <person name="Blinov A.G."/>
            <person name="Mazur A."/>
            <person name="Boulygina E."/>
            <person name="Tsygankova S."/>
            <person name="Khrameeva E."/>
            <person name="Chekanov N."/>
            <person name="Fan G."/>
            <person name="Xiao A."/>
            <person name="Zhang H."/>
            <person name="Xu X."/>
            <person name="Yang H."/>
            <person name="Solovyev V."/>
            <person name="Lee S.M."/>
            <person name="Liu X."/>
            <person name="Afonnikov D.A."/>
            <person name="Skryabin K.G."/>
        </authorList>
    </citation>
    <scope>NUCLEOTIDE SEQUENCE [LARGE SCALE GENOMIC DNA]</scope>
    <source>
        <strain evidence="2">AK-0245</strain>
        <tissue evidence="2">Whole organism</tissue>
    </source>
</reference>
<evidence type="ECO:0000313" key="3">
    <source>
        <dbReference type="Proteomes" id="UP000308267"/>
    </source>
</evidence>
<feature type="chain" id="PRO_5020796635" evidence="1">
    <location>
        <begin position="24"/>
        <end position="106"/>
    </location>
</feature>